<gene>
    <name evidence="1" type="ORF">IFM89_032747</name>
</gene>
<protein>
    <submittedName>
        <fullName evidence="1">Uncharacterized protein</fullName>
    </submittedName>
</protein>
<accession>A0A835HIS3</accession>
<sequence>MCRTGFKAFTFVYGIKYVTTISMNIMITKEDMLFLSGLAKVITKREINESEKKLADRLSSVIDVVNDRKLPPELRGQRNAVRMERTLRETMLSSVVRLLQHRLNCFL</sequence>
<evidence type="ECO:0000313" key="1">
    <source>
        <dbReference type="EMBL" id="KAF9598893.1"/>
    </source>
</evidence>
<name>A0A835HIS3_9MAGN</name>
<dbReference type="EMBL" id="JADFTS010000007">
    <property type="protein sequence ID" value="KAF9598893.1"/>
    <property type="molecule type" value="Genomic_DNA"/>
</dbReference>
<proteinExistence type="predicted"/>
<dbReference type="OrthoDB" id="1922282at2759"/>
<keyword evidence="2" id="KW-1185">Reference proteome</keyword>
<reference evidence="1 2" key="1">
    <citation type="submission" date="2020-10" db="EMBL/GenBank/DDBJ databases">
        <title>The Coptis chinensis genome and diversification of protoberbering-type alkaloids.</title>
        <authorList>
            <person name="Wang B."/>
            <person name="Shu S."/>
            <person name="Song C."/>
            <person name="Liu Y."/>
        </authorList>
    </citation>
    <scope>NUCLEOTIDE SEQUENCE [LARGE SCALE GENOMIC DNA]</scope>
    <source>
        <strain evidence="1">HL-2020</strain>
        <tissue evidence="1">Leaf</tissue>
    </source>
</reference>
<dbReference type="AlphaFoldDB" id="A0A835HIS3"/>
<comment type="caution">
    <text evidence="1">The sequence shown here is derived from an EMBL/GenBank/DDBJ whole genome shotgun (WGS) entry which is preliminary data.</text>
</comment>
<dbReference type="Proteomes" id="UP000631114">
    <property type="component" value="Unassembled WGS sequence"/>
</dbReference>
<evidence type="ECO:0000313" key="2">
    <source>
        <dbReference type="Proteomes" id="UP000631114"/>
    </source>
</evidence>
<organism evidence="1 2">
    <name type="scientific">Coptis chinensis</name>
    <dbReference type="NCBI Taxonomy" id="261450"/>
    <lineage>
        <taxon>Eukaryota</taxon>
        <taxon>Viridiplantae</taxon>
        <taxon>Streptophyta</taxon>
        <taxon>Embryophyta</taxon>
        <taxon>Tracheophyta</taxon>
        <taxon>Spermatophyta</taxon>
        <taxon>Magnoliopsida</taxon>
        <taxon>Ranunculales</taxon>
        <taxon>Ranunculaceae</taxon>
        <taxon>Coptidoideae</taxon>
        <taxon>Coptis</taxon>
    </lineage>
</organism>